<evidence type="ECO:0000313" key="2">
    <source>
        <dbReference type="EMBL" id="TGO15527.1"/>
    </source>
</evidence>
<organism evidence="2 3">
    <name type="scientific">Botrytis tulipae</name>
    <dbReference type="NCBI Taxonomy" id="87230"/>
    <lineage>
        <taxon>Eukaryota</taxon>
        <taxon>Fungi</taxon>
        <taxon>Dikarya</taxon>
        <taxon>Ascomycota</taxon>
        <taxon>Pezizomycotina</taxon>
        <taxon>Leotiomycetes</taxon>
        <taxon>Helotiales</taxon>
        <taxon>Sclerotiniaceae</taxon>
        <taxon>Botrytis</taxon>
    </lineage>
</organism>
<comment type="caution">
    <text evidence="2">The sequence shown here is derived from an EMBL/GenBank/DDBJ whole genome shotgun (WGS) entry which is preliminary data.</text>
</comment>
<protein>
    <submittedName>
        <fullName evidence="2">Uncharacterized protein</fullName>
    </submittedName>
</protein>
<feature type="compositionally biased region" description="Gly residues" evidence="1">
    <location>
        <begin position="47"/>
        <end position="56"/>
    </location>
</feature>
<gene>
    <name evidence="2" type="ORF">BTUL_0039g00440</name>
</gene>
<keyword evidence="3" id="KW-1185">Reference proteome</keyword>
<evidence type="ECO:0000313" key="3">
    <source>
        <dbReference type="Proteomes" id="UP000297777"/>
    </source>
</evidence>
<accession>A0A4Z1F314</accession>
<proteinExistence type="predicted"/>
<dbReference type="AlphaFoldDB" id="A0A4Z1F314"/>
<feature type="region of interest" description="Disordered" evidence="1">
    <location>
        <begin position="1"/>
        <end position="73"/>
    </location>
</feature>
<reference evidence="2 3" key="1">
    <citation type="submission" date="2017-12" db="EMBL/GenBank/DDBJ databases">
        <title>Comparative genomics of Botrytis spp.</title>
        <authorList>
            <person name="Valero-Jimenez C.A."/>
            <person name="Tapia P."/>
            <person name="Veloso J."/>
            <person name="Silva-Moreno E."/>
            <person name="Staats M."/>
            <person name="Valdes J.H."/>
            <person name="Van Kan J.A.L."/>
        </authorList>
    </citation>
    <scope>NUCLEOTIDE SEQUENCE [LARGE SCALE GENOMIC DNA]</scope>
    <source>
        <strain evidence="2 3">Bt9001</strain>
    </source>
</reference>
<dbReference type="EMBL" id="PQXH01000039">
    <property type="protein sequence ID" value="TGO15527.1"/>
    <property type="molecule type" value="Genomic_DNA"/>
</dbReference>
<name>A0A4Z1F314_9HELO</name>
<dbReference type="Proteomes" id="UP000297777">
    <property type="component" value="Unassembled WGS sequence"/>
</dbReference>
<evidence type="ECO:0000256" key="1">
    <source>
        <dbReference type="SAM" id="MobiDB-lite"/>
    </source>
</evidence>
<sequence>MDRSTRNHSGGASSGGNGRDERGGDKQNRGPYRDATGDKPNQKSDGKAGGSHGDGSSGSDEKAAAKKPKQRRK</sequence>
<feature type="compositionally biased region" description="Basic and acidic residues" evidence="1">
    <location>
        <begin position="18"/>
        <end position="46"/>
    </location>
</feature>